<comment type="caution">
    <text evidence="3">The sequence shown here is derived from an EMBL/GenBank/DDBJ whole genome shotgun (WGS) entry which is preliminary data.</text>
</comment>
<proteinExistence type="predicted"/>
<dbReference type="InterPro" id="IPR000073">
    <property type="entry name" value="AB_hydrolase_1"/>
</dbReference>
<organism evidence="3 4">
    <name type="scientific">Methylobacterium oryzihabitans</name>
    <dbReference type="NCBI Taxonomy" id="2499852"/>
    <lineage>
        <taxon>Bacteria</taxon>
        <taxon>Pseudomonadati</taxon>
        <taxon>Pseudomonadota</taxon>
        <taxon>Alphaproteobacteria</taxon>
        <taxon>Hyphomicrobiales</taxon>
        <taxon>Methylobacteriaceae</taxon>
        <taxon>Methylobacterium</taxon>
    </lineage>
</organism>
<accession>A0A3S2YNK5</accession>
<gene>
    <name evidence="3" type="ORF">EOE48_19335</name>
</gene>
<evidence type="ECO:0000313" key="4">
    <source>
        <dbReference type="Proteomes" id="UP000286997"/>
    </source>
</evidence>
<evidence type="ECO:0000256" key="1">
    <source>
        <dbReference type="ARBA" id="ARBA00022801"/>
    </source>
</evidence>
<dbReference type="Gene3D" id="3.40.50.1820">
    <property type="entry name" value="alpha/beta hydrolase"/>
    <property type="match status" value="1"/>
</dbReference>
<dbReference type="OrthoDB" id="9806902at2"/>
<protein>
    <submittedName>
        <fullName evidence="3">Alpha/beta hydrolase</fullName>
    </submittedName>
</protein>
<sequence length="320" mass="34196">MTPESNTAAVETATAPRRLKLAIGDPSGGTLAAIEFGPPDRPVAAVFLHANGFNALAYRFLLAPLAGGHRILAYDQRGHGGTTLPAEPAGRRGWDDVAGDLVALLDRLDGPPVVLVGHSMGATQSLLAARLRPRRVCRLVLLDPVILERRTTLAARLPWLPGWLRPHSALAEGALRRRAAFPSRDAAVAAYRGRGAFKRWPDEALADYVADGFHDRPDGSVALACSGAWEASNYRAQGHDARGALRRLPCPAAILRAEHGSTCRVSAGRPGRLTVETVPGTTHFLPFERPDRVRAAIAAAFDEAVSDRPQNPVDRTSPSP</sequence>
<dbReference type="Proteomes" id="UP000286997">
    <property type="component" value="Unassembled WGS sequence"/>
</dbReference>
<keyword evidence="4" id="KW-1185">Reference proteome</keyword>
<dbReference type="RefSeq" id="WP_127732165.1">
    <property type="nucleotide sequence ID" value="NZ_SACP01000020.1"/>
</dbReference>
<keyword evidence="1 3" id="KW-0378">Hydrolase</keyword>
<dbReference type="SUPFAM" id="SSF53474">
    <property type="entry name" value="alpha/beta-Hydrolases"/>
    <property type="match status" value="1"/>
</dbReference>
<dbReference type="GO" id="GO:0016787">
    <property type="term" value="F:hydrolase activity"/>
    <property type="evidence" value="ECO:0007669"/>
    <property type="project" value="UniProtKB-KW"/>
</dbReference>
<dbReference type="PRINTS" id="PR00111">
    <property type="entry name" value="ABHYDROLASE"/>
</dbReference>
<dbReference type="PANTHER" id="PTHR43798:SF31">
    <property type="entry name" value="AB HYDROLASE SUPERFAMILY PROTEIN YCLE"/>
    <property type="match status" value="1"/>
</dbReference>
<reference evidence="3 4" key="1">
    <citation type="submission" date="2019-01" db="EMBL/GenBank/DDBJ databases">
        <authorList>
            <person name="Chen W.-M."/>
        </authorList>
    </citation>
    <scope>NUCLEOTIDE SEQUENCE [LARGE SCALE GENOMIC DNA]</scope>
    <source>
        <strain evidence="3 4">TER-1</strain>
    </source>
</reference>
<dbReference type="InterPro" id="IPR050266">
    <property type="entry name" value="AB_hydrolase_sf"/>
</dbReference>
<evidence type="ECO:0000259" key="2">
    <source>
        <dbReference type="Pfam" id="PF12697"/>
    </source>
</evidence>
<dbReference type="AlphaFoldDB" id="A0A3S2YNK5"/>
<dbReference type="GO" id="GO:0016020">
    <property type="term" value="C:membrane"/>
    <property type="evidence" value="ECO:0007669"/>
    <property type="project" value="TreeGrafter"/>
</dbReference>
<dbReference type="EMBL" id="SACP01000020">
    <property type="protein sequence ID" value="RVU15664.1"/>
    <property type="molecule type" value="Genomic_DNA"/>
</dbReference>
<dbReference type="Pfam" id="PF12697">
    <property type="entry name" value="Abhydrolase_6"/>
    <property type="match status" value="1"/>
</dbReference>
<dbReference type="PANTHER" id="PTHR43798">
    <property type="entry name" value="MONOACYLGLYCEROL LIPASE"/>
    <property type="match status" value="1"/>
</dbReference>
<name>A0A3S2YNK5_9HYPH</name>
<feature type="domain" description="AB hydrolase-1" evidence="2">
    <location>
        <begin position="46"/>
        <end position="296"/>
    </location>
</feature>
<dbReference type="InterPro" id="IPR029058">
    <property type="entry name" value="AB_hydrolase_fold"/>
</dbReference>
<evidence type="ECO:0000313" key="3">
    <source>
        <dbReference type="EMBL" id="RVU15664.1"/>
    </source>
</evidence>